<keyword evidence="4" id="KW-1185">Reference proteome</keyword>
<evidence type="ECO:0000256" key="1">
    <source>
        <dbReference type="SAM" id="MobiDB-lite"/>
    </source>
</evidence>
<dbReference type="SUPFAM" id="SSF50939">
    <property type="entry name" value="Sialidases"/>
    <property type="match status" value="1"/>
</dbReference>
<evidence type="ECO:0000259" key="2">
    <source>
        <dbReference type="Pfam" id="PF13088"/>
    </source>
</evidence>
<accession>A0A5N0T7N0</accession>
<dbReference type="AlphaFoldDB" id="A0A5N0T7N0"/>
<feature type="region of interest" description="Disordered" evidence="1">
    <location>
        <begin position="1"/>
        <end position="26"/>
    </location>
</feature>
<comment type="caution">
    <text evidence="3">The sequence shown here is derived from an EMBL/GenBank/DDBJ whole genome shotgun (WGS) entry which is preliminary data.</text>
</comment>
<dbReference type="Pfam" id="PF13088">
    <property type="entry name" value="BNR_2"/>
    <property type="match status" value="1"/>
</dbReference>
<protein>
    <recommendedName>
        <fullName evidence="2">Sialidase domain-containing protein</fullName>
    </recommendedName>
</protein>
<name>A0A5N0T7N0_9GAMM</name>
<evidence type="ECO:0000313" key="3">
    <source>
        <dbReference type="EMBL" id="KAA9129826.1"/>
    </source>
</evidence>
<sequence>MSVTDGLLDPSRPDDLGLERAPGTETATIFRPGPDDDRFAHGVVLMPFKGRLYAQWQSSVKDEDGADTHVVFAHSDDALEWSAPQPLAATMDAGIRTSGGWWTDGETLVAYINQWPDQADGPVQGVTMFRSSTDGEDWTELAPVTDHQGNAVAGVFEQDPRALPGGRILSAFHEQPGLLVAPWYTDDPLGTSGWTRSKIQRLDHDDPTISREIEPSWFLRPDGAVVMIFRDQAGTFRKLASVSTDNGETWSTPALTTVPDSRTKQSAGNLPDGTVFLAGNPVENKARFPLALLLSDDGQVFDRAWLLRAGGDDMQPLRYEGKYKRPSYSYPKSVVWGDHLYVAYATNKEDVEFTRVPLEALGD</sequence>
<dbReference type="Gene3D" id="2.120.10.10">
    <property type="match status" value="1"/>
</dbReference>
<organism evidence="3 4">
    <name type="scientific">Marinihelvus fidelis</name>
    <dbReference type="NCBI Taxonomy" id="2613842"/>
    <lineage>
        <taxon>Bacteria</taxon>
        <taxon>Pseudomonadati</taxon>
        <taxon>Pseudomonadota</taxon>
        <taxon>Gammaproteobacteria</taxon>
        <taxon>Chromatiales</taxon>
        <taxon>Wenzhouxiangellaceae</taxon>
        <taxon>Marinihelvus</taxon>
    </lineage>
</organism>
<gene>
    <name evidence="3" type="ORF">F3N42_14025</name>
</gene>
<dbReference type="InterPro" id="IPR011040">
    <property type="entry name" value="Sialidase"/>
</dbReference>
<dbReference type="PANTHER" id="PTHR43752:SF2">
    <property type="entry name" value="BNR_ASP-BOX REPEAT FAMILY PROTEIN"/>
    <property type="match status" value="1"/>
</dbReference>
<dbReference type="Proteomes" id="UP000325372">
    <property type="component" value="Unassembled WGS sequence"/>
</dbReference>
<feature type="domain" description="Sialidase" evidence="2">
    <location>
        <begin position="50"/>
        <end position="341"/>
    </location>
</feature>
<proteinExistence type="predicted"/>
<dbReference type="PANTHER" id="PTHR43752">
    <property type="entry name" value="BNR/ASP-BOX REPEAT FAMILY PROTEIN"/>
    <property type="match status" value="1"/>
</dbReference>
<dbReference type="CDD" id="cd15482">
    <property type="entry name" value="Sialidase_non-viral"/>
    <property type="match status" value="1"/>
</dbReference>
<dbReference type="EMBL" id="VYXP01000011">
    <property type="protein sequence ID" value="KAA9129826.1"/>
    <property type="molecule type" value="Genomic_DNA"/>
</dbReference>
<evidence type="ECO:0000313" key="4">
    <source>
        <dbReference type="Proteomes" id="UP000325372"/>
    </source>
</evidence>
<reference evidence="3 4" key="1">
    <citation type="submission" date="2019-09" db="EMBL/GenBank/DDBJ databases">
        <title>Wenzhouxiangella sp. Genome sequencing and assembly.</title>
        <authorList>
            <person name="Zhang R."/>
        </authorList>
    </citation>
    <scope>NUCLEOTIDE SEQUENCE [LARGE SCALE GENOMIC DNA]</scope>
    <source>
        <strain evidence="3 4">W260</strain>
    </source>
</reference>
<dbReference type="InterPro" id="IPR036278">
    <property type="entry name" value="Sialidase_sf"/>
</dbReference>